<dbReference type="GeneID" id="62229464"/>
<dbReference type="EMBL" id="RCSX01000005">
    <property type="protein sequence ID" value="KAF7934645.1"/>
    <property type="molecule type" value="Genomic_DNA"/>
</dbReference>
<evidence type="ECO:0000256" key="1">
    <source>
        <dbReference type="SAM" id="MobiDB-lite"/>
    </source>
</evidence>
<dbReference type="RefSeq" id="XP_038812839.1">
    <property type="nucleotide sequence ID" value="XM_038950310.1"/>
</dbReference>
<organism evidence="2 3">
    <name type="scientific">Botrytis deweyae</name>
    <dbReference type="NCBI Taxonomy" id="2478750"/>
    <lineage>
        <taxon>Eukaryota</taxon>
        <taxon>Fungi</taxon>
        <taxon>Dikarya</taxon>
        <taxon>Ascomycota</taxon>
        <taxon>Pezizomycotina</taxon>
        <taxon>Leotiomycetes</taxon>
        <taxon>Helotiales</taxon>
        <taxon>Sclerotiniaceae</taxon>
        <taxon>Botrytis</taxon>
    </lineage>
</organism>
<comment type="caution">
    <text evidence="2">The sequence shown here is derived from an EMBL/GenBank/DDBJ whole genome shotgun (WGS) entry which is preliminary data.</text>
</comment>
<accession>A0ABQ7IUK2</accession>
<gene>
    <name evidence="2" type="ORF">EAE98_002690</name>
</gene>
<evidence type="ECO:0000313" key="2">
    <source>
        <dbReference type="EMBL" id="KAF7934645.1"/>
    </source>
</evidence>
<sequence>MSMLPPKTDKDLTHDERIIIDLWSEYLKTDFDKMWQYQADEEDNVVEKISRQVGGDLNTSAKISSAYKKIPKGPGLPDSERILIVNKARRFLHKCFKEGKGFALDPAASEKLVDEIEVECGTRLDISDIGYHYLKYKKRSYADYLVLEWAVHWNTEYETDRDREDAGKRVESTLRHFFKNATSEQVIKDYYMKRRGDDETEFPSKPKETLEERRRAASSGSRYPR</sequence>
<keyword evidence="3" id="KW-1185">Reference proteome</keyword>
<feature type="region of interest" description="Disordered" evidence="1">
    <location>
        <begin position="197"/>
        <end position="225"/>
    </location>
</feature>
<protein>
    <submittedName>
        <fullName evidence="2">Uncharacterized protein</fullName>
    </submittedName>
</protein>
<proteinExistence type="predicted"/>
<evidence type="ECO:0000313" key="3">
    <source>
        <dbReference type="Proteomes" id="UP000783213"/>
    </source>
</evidence>
<name>A0ABQ7IUK2_9HELO</name>
<reference evidence="2 3" key="1">
    <citation type="journal article" date="2020" name="Genome Biol. Evol.">
        <title>Comparative genomics of Sclerotiniaceae.</title>
        <authorList>
            <person name="Valero Jimenez C.A."/>
            <person name="Steentjes M."/>
            <person name="Scholten O.E."/>
            <person name="Van Kan J.A.L."/>
        </authorList>
    </citation>
    <scope>NUCLEOTIDE SEQUENCE [LARGE SCALE GENOMIC DNA]</scope>
    <source>
        <strain evidence="2 3">B1</strain>
    </source>
</reference>
<feature type="compositionally biased region" description="Basic and acidic residues" evidence="1">
    <location>
        <begin position="197"/>
        <end position="215"/>
    </location>
</feature>
<dbReference type="Proteomes" id="UP000783213">
    <property type="component" value="Unassembled WGS sequence"/>
</dbReference>